<evidence type="ECO:0000256" key="1">
    <source>
        <dbReference type="SAM" id="MobiDB-lite"/>
    </source>
</evidence>
<dbReference type="EMBL" id="UZAH01025280">
    <property type="protein sequence ID" value="VDO60309.1"/>
    <property type="molecule type" value="Genomic_DNA"/>
</dbReference>
<name>A0A183FD89_HELPZ</name>
<dbReference type="AlphaFoldDB" id="A0A183FD89"/>
<gene>
    <name evidence="2" type="ORF">HPBE_LOCUS4176</name>
</gene>
<sequence>MSHAGRKLLSEISQLTQHRLSGPSSVRSRVSIPPPPPPPPPPLPFVLVRSSPSAPGSACALLLAIDQVSLIVVEPMRHFSRRRRLLLLSFVDLIVTAEFLLRTSRVLGYIARNQPSLSL</sequence>
<reference evidence="2 3" key="1">
    <citation type="submission" date="2018-11" db="EMBL/GenBank/DDBJ databases">
        <authorList>
            <consortium name="Pathogen Informatics"/>
        </authorList>
    </citation>
    <scope>NUCLEOTIDE SEQUENCE [LARGE SCALE GENOMIC DNA]</scope>
</reference>
<dbReference type="Proteomes" id="UP000050761">
    <property type="component" value="Unassembled WGS sequence"/>
</dbReference>
<protein>
    <submittedName>
        <fullName evidence="4">Ion_trans domain-containing protein</fullName>
    </submittedName>
</protein>
<organism evidence="3 4">
    <name type="scientific">Heligmosomoides polygyrus</name>
    <name type="common">Parasitic roundworm</name>
    <dbReference type="NCBI Taxonomy" id="6339"/>
    <lineage>
        <taxon>Eukaryota</taxon>
        <taxon>Metazoa</taxon>
        <taxon>Ecdysozoa</taxon>
        <taxon>Nematoda</taxon>
        <taxon>Chromadorea</taxon>
        <taxon>Rhabditida</taxon>
        <taxon>Rhabditina</taxon>
        <taxon>Rhabditomorpha</taxon>
        <taxon>Strongyloidea</taxon>
        <taxon>Heligmosomidae</taxon>
        <taxon>Heligmosomoides</taxon>
    </lineage>
</organism>
<evidence type="ECO:0000313" key="3">
    <source>
        <dbReference type="Proteomes" id="UP000050761"/>
    </source>
</evidence>
<evidence type="ECO:0000313" key="4">
    <source>
        <dbReference type="WBParaSite" id="HPBE_0000417501-mRNA-1"/>
    </source>
</evidence>
<reference evidence="4" key="2">
    <citation type="submission" date="2019-09" db="UniProtKB">
        <authorList>
            <consortium name="WormBaseParasite"/>
        </authorList>
    </citation>
    <scope>IDENTIFICATION</scope>
</reference>
<dbReference type="WBParaSite" id="HPBE_0000417501-mRNA-1">
    <property type="protein sequence ID" value="HPBE_0000417501-mRNA-1"/>
    <property type="gene ID" value="HPBE_0000417501"/>
</dbReference>
<keyword evidence="3" id="KW-1185">Reference proteome</keyword>
<accession>A0A183FD89</accession>
<proteinExistence type="predicted"/>
<feature type="region of interest" description="Disordered" evidence="1">
    <location>
        <begin position="16"/>
        <end position="46"/>
    </location>
</feature>
<feature type="compositionally biased region" description="Low complexity" evidence="1">
    <location>
        <begin position="19"/>
        <end position="31"/>
    </location>
</feature>
<accession>A0A3P7X2H8</accession>
<feature type="compositionally biased region" description="Pro residues" evidence="1">
    <location>
        <begin position="32"/>
        <end position="44"/>
    </location>
</feature>
<evidence type="ECO:0000313" key="2">
    <source>
        <dbReference type="EMBL" id="VDO60309.1"/>
    </source>
</evidence>